<evidence type="ECO:0000313" key="2">
    <source>
        <dbReference type="Proteomes" id="UP000078200"/>
    </source>
</evidence>
<name>A0A1A9UFB3_GLOAU</name>
<reference evidence="1" key="1">
    <citation type="submission" date="2020-05" db="UniProtKB">
        <authorList>
            <consortium name="EnsemblMetazoa"/>
        </authorList>
    </citation>
    <scope>IDENTIFICATION</scope>
    <source>
        <strain evidence="1">TTRI</strain>
    </source>
</reference>
<proteinExistence type="predicted"/>
<dbReference type="Proteomes" id="UP000078200">
    <property type="component" value="Unassembled WGS sequence"/>
</dbReference>
<protein>
    <submittedName>
        <fullName evidence="1">Uncharacterized protein</fullName>
    </submittedName>
</protein>
<organism evidence="1 2">
    <name type="scientific">Glossina austeni</name>
    <name type="common">Savannah tsetse fly</name>
    <dbReference type="NCBI Taxonomy" id="7395"/>
    <lineage>
        <taxon>Eukaryota</taxon>
        <taxon>Metazoa</taxon>
        <taxon>Ecdysozoa</taxon>
        <taxon>Arthropoda</taxon>
        <taxon>Hexapoda</taxon>
        <taxon>Insecta</taxon>
        <taxon>Pterygota</taxon>
        <taxon>Neoptera</taxon>
        <taxon>Endopterygota</taxon>
        <taxon>Diptera</taxon>
        <taxon>Brachycera</taxon>
        <taxon>Muscomorpha</taxon>
        <taxon>Hippoboscoidea</taxon>
        <taxon>Glossinidae</taxon>
        <taxon>Glossina</taxon>
    </lineage>
</organism>
<sequence>MIRNNTTEIKIINYNHAITDGSVAAKYLSTVRCLNQPGRSLPAAAESKNQHTNLPNIAEELQELILKQQQEPMKFKLDCDLETKQEEDPNTKLNKKKILKPTVPVHSSFNSTLQPKSRKAAFIS</sequence>
<dbReference type="EnsemblMetazoa" id="GAUT003052-RA">
    <property type="protein sequence ID" value="GAUT003052-PA"/>
    <property type="gene ID" value="GAUT003052"/>
</dbReference>
<dbReference type="VEuPathDB" id="VectorBase:GAUT003052"/>
<accession>A0A1A9UFB3</accession>
<dbReference type="AlphaFoldDB" id="A0A1A9UFB3"/>
<keyword evidence="2" id="KW-1185">Reference proteome</keyword>
<evidence type="ECO:0000313" key="1">
    <source>
        <dbReference type="EnsemblMetazoa" id="GAUT003052-PA"/>
    </source>
</evidence>